<dbReference type="Gene3D" id="3.40.50.1820">
    <property type="entry name" value="alpha/beta hydrolase"/>
    <property type="match status" value="1"/>
</dbReference>
<dbReference type="AlphaFoldDB" id="A0A401ISK8"/>
<keyword evidence="6" id="KW-1185">Reference proteome</keyword>
<dbReference type="EMBL" id="BFFP01000012">
    <property type="protein sequence ID" value="GBG94506.1"/>
    <property type="molecule type" value="Genomic_DNA"/>
</dbReference>
<dbReference type="PANTHER" id="PTHR10272">
    <property type="entry name" value="PLATELET-ACTIVATING FACTOR ACETYLHYDROLASE"/>
    <property type="match status" value="1"/>
</dbReference>
<reference evidence="5 6" key="1">
    <citation type="journal article" date="2019" name="Int. J. Syst. Evol. Microbiol.">
        <title>Lactobacillus salitolerans sp. nov., a novel lactic acid bacterium isolated from spent mushroom substrates.</title>
        <authorList>
            <person name="Tohno M."/>
            <person name="Tanizawa Y."/>
            <person name="Kojima Y."/>
            <person name="Sakamoto M."/>
            <person name="Nakamura Y."/>
            <person name="Ohkuma M."/>
            <person name="Kobayashi H."/>
        </authorList>
    </citation>
    <scope>NUCLEOTIDE SEQUENCE [LARGE SCALE GENOMIC DNA]</scope>
    <source>
        <strain evidence="5 6">YK43</strain>
    </source>
</reference>
<dbReference type="OrthoDB" id="9814760at2"/>
<gene>
    <name evidence="5" type="ORF">LFYK43_09650</name>
</gene>
<dbReference type="RefSeq" id="WP_124975971.1">
    <property type="nucleotide sequence ID" value="NZ_BFFP01000012.1"/>
</dbReference>
<evidence type="ECO:0000256" key="3">
    <source>
        <dbReference type="ARBA" id="ARBA00023098"/>
    </source>
</evidence>
<dbReference type="InterPro" id="IPR016986">
    <property type="entry name" value="UCP031982_abhydr"/>
</dbReference>
<dbReference type="PANTHER" id="PTHR10272:SF0">
    <property type="entry name" value="PLATELET-ACTIVATING FACTOR ACETYLHYDROLASE"/>
    <property type="match status" value="1"/>
</dbReference>
<evidence type="ECO:0000256" key="2">
    <source>
        <dbReference type="ARBA" id="ARBA00022963"/>
    </source>
</evidence>
<proteinExistence type="predicted"/>
<dbReference type="GO" id="GO:0016042">
    <property type="term" value="P:lipid catabolic process"/>
    <property type="evidence" value="ECO:0007669"/>
    <property type="project" value="UniProtKB-KW"/>
</dbReference>
<comment type="caution">
    <text evidence="5">The sequence shown here is derived from an EMBL/GenBank/DDBJ whole genome shotgun (WGS) entry which is preliminary data.</text>
</comment>
<feature type="domain" description="AB hydrolase-1" evidence="4">
    <location>
        <begin position="43"/>
        <end position="255"/>
    </location>
</feature>
<dbReference type="Proteomes" id="UP000286848">
    <property type="component" value="Unassembled WGS sequence"/>
</dbReference>
<evidence type="ECO:0000256" key="1">
    <source>
        <dbReference type="ARBA" id="ARBA00022801"/>
    </source>
</evidence>
<dbReference type="InterPro" id="IPR000073">
    <property type="entry name" value="AB_hydrolase_1"/>
</dbReference>
<evidence type="ECO:0000259" key="4">
    <source>
        <dbReference type="Pfam" id="PF12697"/>
    </source>
</evidence>
<protein>
    <recommendedName>
        <fullName evidence="4">AB hydrolase-1 domain-containing protein</fullName>
    </recommendedName>
</protein>
<keyword evidence="2" id="KW-0442">Lipid degradation</keyword>
<keyword evidence="3" id="KW-0443">Lipid metabolism</keyword>
<keyword evidence="1" id="KW-0378">Hydrolase</keyword>
<dbReference type="InterPro" id="IPR029058">
    <property type="entry name" value="AB_hydrolase_fold"/>
</dbReference>
<dbReference type="Pfam" id="PF12697">
    <property type="entry name" value="Abhydrolase_6"/>
    <property type="match status" value="1"/>
</dbReference>
<evidence type="ECO:0000313" key="6">
    <source>
        <dbReference type="Proteomes" id="UP000286848"/>
    </source>
</evidence>
<sequence length="294" mass="32662">MVKVTTQTITYTDPSRTDRPLKTTLWSPAEIDLTKAVKKLPLILLSHGSGSNRLSLAWLARPLAEQGCIVAAPDHFGNTFDHPEPEQFKRYWERPRDLSFLLSQLQRDYGGVIDNDQIFAIGFSLGAYSVLALAGVNVDQNLIKQKEKAVLNVAQSTDMPTFGKLTGKVVEADPSEVPPDLKDERFRKVVALSPALGSGLGSFDQTKNVEIPILLIAPGGDKIAPVDLNGRVYHHFLPAAKYTELPQNVGHFIFLPYKKSFPSADAFWYQDAPGVDRQQIHQQTIQQISQFLLK</sequence>
<accession>A0A401ISK8</accession>
<dbReference type="GO" id="GO:0003847">
    <property type="term" value="F:1-alkyl-2-acetylglycerophosphocholine esterase activity"/>
    <property type="evidence" value="ECO:0007669"/>
    <property type="project" value="TreeGrafter"/>
</dbReference>
<evidence type="ECO:0000313" key="5">
    <source>
        <dbReference type="EMBL" id="GBG94506.1"/>
    </source>
</evidence>
<dbReference type="SUPFAM" id="SSF53474">
    <property type="entry name" value="alpha/beta-Hydrolases"/>
    <property type="match status" value="1"/>
</dbReference>
<dbReference type="PIRSF" id="PIRSF031982">
    <property type="entry name" value="UCP031982_abhydr"/>
    <property type="match status" value="1"/>
</dbReference>
<organism evidence="5 6">
    <name type="scientific">Ligilactobacillus salitolerans</name>
    <dbReference type="NCBI Taxonomy" id="1808352"/>
    <lineage>
        <taxon>Bacteria</taxon>
        <taxon>Bacillati</taxon>
        <taxon>Bacillota</taxon>
        <taxon>Bacilli</taxon>
        <taxon>Lactobacillales</taxon>
        <taxon>Lactobacillaceae</taxon>
        <taxon>Ligilactobacillus</taxon>
    </lineage>
</organism>
<name>A0A401ISK8_9LACO</name>